<comment type="cofactor">
    <cofactor evidence="1">
        <name>Mg(2+)</name>
        <dbReference type="ChEBI" id="CHEBI:18420"/>
    </cofactor>
</comment>
<comment type="similarity">
    <text evidence="1">Belongs to the helicase family.</text>
</comment>
<dbReference type="GO" id="GO:0006281">
    <property type="term" value="P:DNA repair"/>
    <property type="evidence" value="ECO:0007669"/>
    <property type="project" value="UniProtKB-KW"/>
</dbReference>
<keyword evidence="1" id="KW-0227">DNA damage</keyword>
<keyword evidence="1" id="KW-0378">Hydrolase</keyword>
<dbReference type="Pfam" id="PF21530">
    <property type="entry name" value="Pif1_2B_dom"/>
    <property type="match status" value="1"/>
</dbReference>
<evidence type="ECO:0000259" key="2">
    <source>
        <dbReference type="Pfam" id="PF05970"/>
    </source>
</evidence>
<dbReference type="AlphaFoldDB" id="A0AAV7WZ25"/>
<dbReference type="GO" id="GO:0016787">
    <property type="term" value="F:hydrolase activity"/>
    <property type="evidence" value="ECO:0007669"/>
    <property type="project" value="UniProtKB-KW"/>
</dbReference>
<dbReference type="EC" id="5.6.2.3" evidence="1"/>
<dbReference type="Pfam" id="PF05970">
    <property type="entry name" value="PIF1"/>
    <property type="match status" value="1"/>
</dbReference>
<dbReference type="GO" id="GO:0006310">
    <property type="term" value="P:DNA recombination"/>
    <property type="evidence" value="ECO:0007669"/>
    <property type="project" value="UniProtKB-KW"/>
</dbReference>
<feature type="domain" description="DNA helicase Pif1-like DEAD-box helicase" evidence="2">
    <location>
        <begin position="415"/>
        <end position="625"/>
    </location>
</feature>
<dbReference type="SUPFAM" id="SSF52540">
    <property type="entry name" value="P-loop containing nucleoside triphosphate hydrolases"/>
    <property type="match status" value="2"/>
</dbReference>
<reference evidence="4" key="1">
    <citation type="submission" date="2022-12" db="EMBL/GenBank/DDBJ databases">
        <title>Chromosome-level genome assembly of the bean flower thrips Megalurothrips usitatus.</title>
        <authorList>
            <person name="Ma L."/>
            <person name="Liu Q."/>
            <person name="Li H."/>
            <person name="Cai W."/>
        </authorList>
    </citation>
    <scope>NUCLEOTIDE SEQUENCE</scope>
    <source>
        <strain evidence="4">Cailab_2022a</strain>
    </source>
</reference>
<protein>
    <recommendedName>
        <fullName evidence="1">ATP-dependent DNA helicase</fullName>
        <ecNumber evidence="1">5.6.2.3</ecNumber>
    </recommendedName>
</protein>
<keyword evidence="5" id="KW-1185">Reference proteome</keyword>
<evidence type="ECO:0000259" key="3">
    <source>
        <dbReference type="Pfam" id="PF21530"/>
    </source>
</evidence>
<dbReference type="PANTHER" id="PTHR10492:SF57">
    <property type="entry name" value="ATP-DEPENDENT DNA HELICASE"/>
    <property type="match status" value="1"/>
</dbReference>
<keyword evidence="1" id="KW-0067">ATP-binding</keyword>
<dbReference type="Proteomes" id="UP001075354">
    <property type="component" value="Unassembled WGS sequence"/>
</dbReference>
<keyword evidence="1" id="KW-0233">DNA recombination</keyword>
<comment type="catalytic activity">
    <reaction evidence="1">
        <text>ATP + H2O = ADP + phosphate + H(+)</text>
        <dbReference type="Rhea" id="RHEA:13065"/>
        <dbReference type="ChEBI" id="CHEBI:15377"/>
        <dbReference type="ChEBI" id="CHEBI:15378"/>
        <dbReference type="ChEBI" id="CHEBI:30616"/>
        <dbReference type="ChEBI" id="CHEBI:43474"/>
        <dbReference type="ChEBI" id="CHEBI:456216"/>
        <dbReference type="EC" id="5.6.2.3"/>
    </reaction>
</comment>
<organism evidence="4 5">
    <name type="scientific">Megalurothrips usitatus</name>
    <name type="common">bean blossom thrips</name>
    <dbReference type="NCBI Taxonomy" id="439358"/>
    <lineage>
        <taxon>Eukaryota</taxon>
        <taxon>Metazoa</taxon>
        <taxon>Ecdysozoa</taxon>
        <taxon>Arthropoda</taxon>
        <taxon>Hexapoda</taxon>
        <taxon>Insecta</taxon>
        <taxon>Pterygota</taxon>
        <taxon>Neoptera</taxon>
        <taxon>Paraneoptera</taxon>
        <taxon>Thysanoptera</taxon>
        <taxon>Terebrantia</taxon>
        <taxon>Thripoidea</taxon>
        <taxon>Thripidae</taxon>
        <taxon>Megalurothrips</taxon>
    </lineage>
</organism>
<dbReference type="PANTHER" id="PTHR10492">
    <property type="match status" value="1"/>
</dbReference>
<proteinExistence type="inferred from homology"/>
<evidence type="ECO:0000256" key="1">
    <source>
        <dbReference type="RuleBase" id="RU363044"/>
    </source>
</evidence>
<comment type="caution">
    <text evidence="4">The sequence shown here is derived from an EMBL/GenBank/DDBJ whole genome shotgun (WGS) entry which is preliminary data.</text>
</comment>
<keyword evidence="1" id="KW-0347">Helicase</keyword>
<dbReference type="GO" id="GO:0005524">
    <property type="term" value="F:ATP binding"/>
    <property type="evidence" value="ECO:0007669"/>
    <property type="project" value="UniProtKB-KW"/>
</dbReference>
<evidence type="ECO:0000313" key="5">
    <source>
        <dbReference type="Proteomes" id="UP001075354"/>
    </source>
</evidence>
<keyword evidence="1" id="KW-0234">DNA repair</keyword>
<dbReference type="Gene3D" id="3.40.50.300">
    <property type="entry name" value="P-loop containing nucleotide triphosphate hydrolases"/>
    <property type="match status" value="2"/>
</dbReference>
<keyword evidence="1" id="KW-0547">Nucleotide-binding</keyword>
<dbReference type="InterPro" id="IPR027417">
    <property type="entry name" value="P-loop_NTPase"/>
</dbReference>
<dbReference type="InterPro" id="IPR049163">
    <property type="entry name" value="Pif1-like_2B_dom"/>
</dbReference>
<dbReference type="CDD" id="cd18809">
    <property type="entry name" value="SF1_C_RecD"/>
    <property type="match status" value="1"/>
</dbReference>
<dbReference type="GO" id="GO:0043139">
    <property type="term" value="F:5'-3' DNA helicase activity"/>
    <property type="evidence" value="ECO:0007669"/>
    <property type="project" value="UniProtKB-EC"/>
</dbReference>
<evidence type="ECO:0000313" key="4">
    <source>
        <dbReference type="EMBL" id="KAJ1518859.1"/>
    </source>
</evidence>
<feature type="domain" description="DNA helicase Pif1-like 2B" evidence="3">
    <location>
        <begin position="720"/>
        <end position="763"/>
    </location>
</feature>
<dbReference type="EMBL" id="JAPTSV010000858">
    <property type="protein sequence ID" value="KAJ1518859.1"/>
    <property type="molecule type" value="Genomic_DNA"/>
</dbReference>
<sequence length="880" mass="98132">MVHGPCGPGGRTDLPCWNARGLKCDKFYPKPESPVTFVDDRGFVHFRRDWNNKATYQSGARTVVVHDGWVVPYNAALLLKYECHANLEIASTRRVVKYLFKYLCKGTSLQNVRVVPLHLQEDEVEEYATRRVIGASDACWRLLDYDLTVCEPTVEMLPVHLEGEESVMFRPGQEQEAVDSSTSRLLLYFQRPAGDVFDALTYQSFYENFIIHSRFPANSRVAVYAHADGVHYVTARQRLEKVTRLFWVGPNRGELYYLRLLLSSVPCRGFADLLTKAGGVEGCDTFQEVARELGLVDNHREYAEALEEASTFMTGASLRSFFVLLCNVGAPAALLWEDAKAKLSEDHLERHPDDPEKAYKLALLDIDRGLRRNGSRLADHGLPYVHDDTTELGRELLAHSEGAERDFVEQWLPRLHEDQRAVYDHVRLLSQQSPAASGTRSLFLEAPGGYGKTAVLKVIASDLRSQGKVVLCVATSGIAALNMERGTTAHSMFRLPLDLKGGLATWGITNGTQRAELIRAASLIIFDEAPMMHKYVLELLDRSLRDLMRNNLPFGGKILLLSGDFQQTPPVVEGARCPSDVLDASIKSSPLWDGMKRFALTTPQRTRSDPDYSRFLLDIGQGEAPEVVFDEGDGKQTRRVALPGVRGLVAVSTLIDTVYPPDVVNNPDQCAKRAILAPLNANVREINDIVIDMIEGEVTEVRSFDSVDQEGDDGLDVDVELLNMSTSKGVPPHCLKLKVGAVCLIMRNLNVTQGLVNGTKVIVQAVSRYLVRARKADSEESFAIPRIIFKYPMLPGSPLTVARRQFPLQLAYAMSVHKSQGQTIDLVGLDLRTEVFTHGQLYTALSRVRSRECLWVCGPPERSKDGIVHTVNIVYKELLL</sequence>
<name>A0AAV7WZ25_9NEOP</name>
<accession>A0AAV7WZ25</accession>
<dbReference type="InterPro" id="IPR010285">
    <property type="entry name" value="DNA_helicase_pif1-like_DEAD"/>
</dbReference>
<dbReference type="GO" id="GO:0000723">
    <property type="term" value="P:telomere maintenance"/>
    <property type="evidence" value="ECO:0007669"/>
    <property type="project" value="InterPro"/>
</dbReference>
<gene>
    <name evidence="4" type="ORF">ONE63_011529</name>
</gene>